<organism evidence="1 2">
    <name type="scientific">Terribacillus halophilus</name>
    <dbReference type="NCBI Taxonomy" id="361279"/>
    <lineage>
        <taxon>Bacteria</taxon>
        <taxon>Bacillati</taxon>
        <taxon>Bacillota</taxon>
        <taxon>Bacilli</taxon>
        <taxon>Bacillales</taxon>
        <taxon>Bacillaceae</taxon>
        <taxon>Terribacillus</taxon>
    </lineage>
</organism>
<dbReference type="OrthoDB" id="2624449at2"/>
<dbReference type="Proteomes" id="UP000198666">
    <property type="component" value="Unassembled WGS sequence"/>
</dbReference>
<protein>
    <submittedName>
        <fullName evidence="1">Uncharacterized protein</fullName>
    </submittedName>
</protein>
<evidence type="ECO:0000313" key="1">
    <source>
        <dbReference type="EMBL" id="SDC96086.1"/>
    </source>
</evidence>
<name>A0A1G6QWM6_9BACI</name>
<accession>A0A1G6QWM6</accession>
<sequence>MQRYLFEYKILPTGETSEFSYVAASEEEARQSIQERVADLEFVEPEEVEIGSLLRTLDASKRYYECEGCT</sequence>
<proteinExistence type="predicted"/>
<dbReference type="AlphaFoldDB" id="A0A1G6QWM6"/>
<gene>
    <name evidence="1" type="ORF">SAMN05421663_105231</name>
</gene>
<dbReference type="RefSeq" id="WP_093727309.1">
    <property type="nucleotide sequence ID" value="NZ_FMZB01000005.1"/>
</dbReference>
<keyword evidence="2" id="KW-1185">Reference proteome</keyword>
<evidence type="ECO:0000313" key="2">
    <source>
        <dbReference type="Proteomes" id="UP000198666"/>
    </source>
</evidence>
<reference evidence="2" key="1">
    <citation type="submission" date="2016-10" db="EMBL/GenBank/DDBJ databases">
        <authorList>
            <person name="Varghese N."/>
            <person name="Submissions S."/>
        </authorList>
    </citation>
    <scope>NUCLEOTIDE SEQUENCE [LARGE SCALE GENOMIC DNA]</scope>
    <source>
        <strain evidence="2">DSM 21620</strain>
    </source>
</reference>
<dbReference type="EMBL" id="FMZB01000005">
    <property type="protein sequence ID" value="SDC96086.1"/>
    <property type="molecule type" value="Genomic_DNA"/>
</dbReference>